<dbReference type="Proteomes" id="UP000182658">
    <property type="component" value="Unassembled WGS sequence"/>
</dbReference>
<dbReference type="EMBL" id="KV875103">
    <property type="protein sequence ID" value="OIW24626.1"/>
    <property type="molecule type" value="Genomic_DNA"/>
</dbReference>
<dbReference type="OrthoDB" id="2157530at2759"/>
<dbReference type="InterPro" id="IPR010730">
    <property type="entry name" value="HET"/>
</dbReference>
<dbReference type="InParanoid" id="A0A1J7JAN7"/>
<dbReference type="STRING" id="1408157.A0A1J7JAN7"/>
<keyword evidence="3" id="KW-1185">Reference proteome</keyword>
<reference evidence="2 3" key="1">
    <citation type="submission" date="2016-10" db="EMBL/GenBank/DDBJ databases">
        <title>Draft genome sequence of Coniochaeta ligniaria NRRL30616, a lignocellulolytic fungus for bioabatement of inhibitors in plant biomass hydrolysates.</title>
        <authorList>
            <consortium name="DOE Joint Genome Institute"/>
            <person name="Jimenez D.J."/>
            <person name="Hector R.E."/>
            <person name="Riley R."/>
            <person name="Sun H."/>
            <person name="Grigoriev I.V."/>
            <person name="Van Elsas J.D."/>
            <person name="Nichols N.N."/>
        </authorList>
    </citation>
    <scope>NUCLEOTIDE SEQUENCE [LARGE SCALE GENOMIC DNA]</scope>
    <source>
        <strain evidence="2 3">NRRL 30616</strain>
    </source>
</reference>
<organism evidence="2 3">
    <name type="scientific">Coniochaeta ligniaria NRRL 30616</name>
    <dbReference type="NCBI Taxonomy" id="1408157"/>
    <lineage>
        <taxon>Eukaryota</taxon>
        <taxon>Fungi</taxon>
        <taxon>Dikarya</taxon>
        <taxon>Ascomycota</taxon>
        <taxon>Pezizomycotina</taxon>
        <taxon>Sordariomycetes</taxon>
        <taxon>Sordariomycetidae</taxon>
        <taxon>Coniochaetales</taxon>
        <taxon>Coniochaetaceae</taxon>
        <taxon>Coniochaeta</taxon>
    </lineage>
</organism>
<dbReference type="PANTHER" id="PTHR24148">
    <property type="entry name" value="ANKYRIN REPEAT DOMAIN-CONTAINING PROTEIN 39 HOMOLOG-RELATED"/>
    <property type="match status" value="1"/>
</dbReference>
<feature type="domain" description="Heterokaryon incompatibility" evidence="1">
    <location>
        <begin position="46"/>
        <end position="198"/>
    </location>
</feature>
<dbReference type="AlphaFoldDB" id="A0A1J7JAN7"/>
<evidence type="ECO:0000259" key="1">
    <source>
        <dbReference type="Pfam" id="PF06985"/>
    </source>
</evidence>
<evidence type="ECO:0000313" key="3">
    <source>
        <dbReference type="Proteomes" id="UP000182658"/>
    </source>
</evidence>
<evidence type="ECO:0000313" key="2">
    <source>
        <dbReference type="EMBL" id="OIW24626.1"/>
    </source>
</evidence>
<gene>
    <name evidence="2" type="ORF">CONLIGDRAFT_101104</name>
</gene>
<proteinExistence type="predicted"/>
<dbReference type="InterPro" id="IPR052895">
    <property type="entry name" value="HetReg/Transcr_Mod"/>
</dbReference>
<name>A0A1J7JAN7_9PEZI</name>
<dbReference type="Pfam" id="PF06985">
    <property type="entry name" value="HET"/>
    <property type="match status" value="1"/>
</dbReference>
<accession>A0A1J7JAN7</accession>
<sequence>MPSPSIFEPLNPALSEIRLLRLLPGKADEPIRCTLHIVSLNKPPRFEAISYVCGDPADTRTILVNGQRLDVTVNLEDALRGLRLDSRSRRLWADAICIHQDNIEEKNKQILEMANIYRQASRVLVWLGEPSINVRAAVSWAQRHRKIKPFLHHTKLKIMSFLSTTTMGDYLEERERAACGSLNVFAHRYWTRMWTYQEYMLARVTPLLVWRGLNIPSEVLRTGGRKETEKLTQGTGGHLSARFAADESLGQDLLEISRSWERAQLFLHAEPLNLEDGNVTLEAVLTETLSRRCSDPRDLVYGLYGFFPALQSAYPPDYNKSVQQVMHDTTVYLAGTGGLSVHAFYSLYENRLCTGSDSTITTPSWVLDLTRPLLEAGLPNAPHPRYSPHQFTSHSFISEQLQYSRKKLEISSSGRILRLPGRKLRDLHCIIRFSNDVDQILLQVIDLLVLIDDMDPAILETQPWQNIRAQARSNLSDRLVQVLLDVDLFLVSTSCHKFLDELHRLLESLRVTGAKVPATEHELDLNDEVWRVENWLLNLRHKAVFVTMGCIGITVGDMCESDEIVVPDGFVQPAVLRRTMSEESDAEEFKLVGFAYVDGVMDNEFEDPELVTEILQRERRIYNVC</sequence>
<dbReference type="PANTHER" id="PTHR24148:SF64">
    <property type="entry name" value="HETEROKARYON INCOMPATIBILITY DOMAIN-CONTAINING PROTEIN"/>
    <property type="match status" value="1"/>
</dbReference>
<protein>
    <recommendedName>
        <fullName evidence="1">Heterokaryon incompatibility domain-containing protein</fullName>
    </recommendedName>
</protein>